<dbReference type="Gene3D" id="1.20.1250.20">
    <property type="entry name" value="MFS general substrate transporter like domains"/>
    <property type="match status" value="1"/>
</dbReference>
<feature type="transmembrane region" description="Helical" evidence="5">
    <location>
        <begin position="87"/>
        <end position="106"/>
    </location>
</feature>
<keyword evidence="4 5" id="KW-0472">Membrane</keyword>
<dbReference type="PROSITE" id="PS00217">
    <property type="entry name" value="SUGAR_TRANSPORT_2"/>
    <property type="match status" value="1"/>
</dbReference>
<dbReference type="PANTHER" id="PTHR48021">
    <property type="match status" value="1"/>
</dbReference>
<dbReference type="GO" id="GO:0022857">
    <property type="term" value="F:transmembrane transporter activity"/>
    <property type="evidence" value="ECO:0007669"/>
    <property type="project" value="InterPro"/>
</dbReference>
<organism evidence="7">
    <name type="scientific">Bactrocera latifrons</name>
    <name type="common">Malaysian fruit fly</name>
    <name type="synonym">Chaetodacus latifrons</name>
    <dbReference type="NCBI Taxonomy" id="174628"/>
    <lineage>
        <taxon>Eukaryota</taxon>
        <taxon>Metazoa</taxon>
        <taxon>Ecdysozoa</taxon>
        <taxon>Arthropoda</taxon>
        <taxon>Hexapoda</taxon>
        <taxon>Insecta</taxon>
        <taxon>Pterygota</taxon>
        <taxon>Neoptera</taxon>
        <taxon>Endopterygota</taxon>
        <taxon>Diptera</taxon>
        <taxon>Brachycera</taxon>
        <taxon>Muscomorpha</taxon>
        <taxon>Tephritoidea</taxon>
        <taxon>Tephritidae</taxon>
        <taxon>Bactrocera</taxon>
        <taxon>Bactrocera</taxon>
    </lineage>
</organism>
<evidence type="ECO:0000256" key="4">
    <source>
        <dbReference type="ARBA" id="ARBA00023136"/>
    </source>
</evidence>
<dbReference type="GO" id="GO:0016020">
    <property type="term" value="C:membrane"/>
    <property type="evidence" value="ECO:0007669"/>
    <property type="project" value="UniProtKB-SubCell"/>
</dbReference>
<proteinExistence type="predicted"/>
<protein>
    <submittedName>
        <fullName evidence="7">Facilitated trehalose transporter Tret1-2</fullName>
    </submittedName>
</protein>
<feature type="transmembrane region" description="Helical" evidence="5">
    <location>
        <begin position="118"/>
        <end position="137"/>
    </location>
</feature>
<evidence type="ECO:0000259" key="6">
    <source>
        <dbReference type="PROSITE" id="PS50850"/>
    </source>
</evidence>
<comment type="subcellular location">
    <subcellularLocation>
        <location evidence="1">Membrane</location>
        <topology evidence="1">Multi-pass membrane protein</topology>
    </subcellularLocation>
</comment>
<dbReference type="PANTHER" id="PTHR48021:SF89">
    <property type="entry name" value="FI02132P-RELATED"/>
    <property type="match status" value="1"/>
</dbReference>
<keyword evidence="2 5" id="KW-0812">Transmembrane</keyword>
<evidence type="ECO:0000256" key="1">
    <source>
        <dbReference type="ARBA" id="ARBA00004141"/>
    </source>
</evidence>
<evidence type="ECO:0000313" key="7">
    <source>
        <dbReference type="EMBL" id="JAI33531.1"/>
    </source>
</evidence>
<sequence length="213" mass="23132">MTNHSELVNLHNDSSAQKVSIVNGLDKIKPPKPLGERRKAVLRQELMVLLGNTCVVASGMSVALPSVSLAQLTDPNDIYHLNTEESSWFASVNSMACPLGGLLVSYLMDRIGRRNTMLCTNFVGIIGLLLIVFAPHQTTRDAIYIQLLAGRFLCGLMIGLSLSPIGSYAAEISLPRIRGRLIMGTSIAIASGILLMYLLGYFIRVSMVSNLNN</sequence>
<feature type="transmembrane region" description="Helical" evidence="5">
    <location>
        <begin position="143"/>
        <end position="169"/>
    </location>
</feature>
<dbReference type="PROSITE" id="PS50850">
    <property type="entry name" value="MFS"/>
    <property type="match status" value="1"/>
</dbReference>
<dbReference type="InterPro" id="IPR005829">
    <property type="entry name" value="Sugar_transporter_CS"/>
</dbReference>
<dbReference type="EMBL" id="GDHF01018783">
    <property type="protein sequence ID" value="JAI33531.1"/>
    <property type="molecule type" value="Transcribed_RNA"/>
</dbReference>
<evidence type="ECO:0000256" key="2">
    <source>
        <dbReference type="ARBA" id="ARBA00022692"/>
    </source>
</evidence>
<feature type="domain" description="Major facilitator superfamily (MFS) profile" evidence="6">
    <location>
        <begin position="47"/>
        <end position="213"/>
    </location>
</feature>
<dbReference type="InterPro" id="IPR050549">
    <property type="entry name" value="MFS_Trehalose_Transporter"/>
</dbReference>
<gene>
    <name evidence="7" type="primary">Tret1-2_3</name>
    <name evidence="7" type="ORF">c0_g1_i4</name>
</gene>
<evidence type="ECO:0000256" key="5">
    <source>
        <dbReference type="SAM" id="Phobius"/>
    </source>
</evidence>
<dbReference type="InterPro" id="IPR005828">
    <property type="entry name" value="MFS_sugar_transport-like"/>
</dbReference>
<evidence type="ECO:0000256" key="3">
    <source>
        <dbReference type="ARBA" id="ARBA00022989"/>
    </source>
</evidence>
<dbReference type="InterPro" id="IPR020846">
    <property type="entry name" value="MFS_dom"/>
</dbReference>
<dbReference type="OrthoDB" id="6612291at2759"/>
<dbReference type="Pfam" id="PF00083">
    <property type="entry name" value="Sugar_tr"/>
    <property type="match status" value="1"/>
</dbReference>
<dbReference type="AlphaFoldDB" id="A0A0K8V3T7"/>
<feature type="transmembrane region" description="Helical" evidence="5">
    <location>
        <begin position="181"/>
        <end position="203"/>
    </location>
</feature>
<keyword evidence="3 5" id="KW-1133">Transmembrane helix</keyword>
<dbReference type="InterPro" id="IPR036259">
    <property type="entry name" value="MFS_trans_sf"/>
</dbReference>
<reference evidence="7" key="1">
    <citation type="submission" date="2015-06" db="EMBL/GenBank/DDBJ databases">
        <authorList>
            <person name="Hoefler B.C."/>
            <person name="Straight P.D."/>
        </authorList>
    </citation>
    <scope>NUCLEOTIDE SEQUENCE</scope>
</reference>
<name>A0A0K8V3T7_BACLA</name>
<dbReference type="PROSITE" id="PS00216">
    <property type="entry name" value="SUGAR_TRANSPORT_1"/>
    <property type="match status" value="1"/>
</dbReference>
<accession>A0A0K8V3T7</accession>
<feature type="transmembrane region" description="Helical" evidence="5">
    <location>
        <begin position="46"/>
        <end position="67"/>
    </location>
</feature>
<dbReference type="SUPFAM" id="SSF103473">
    <property type="entry name" value="MFS general substrate transporter"/>
    <property type="match status" value="1"/>
</dbReference>